<dbReference type="Proteomes" id="UP001642464">
    <property type="component" value="Unassembled WGS sequence"/>
</dbReference>
<gene>
    <name evidence="1" type="ORF">SCF082_LOCUS10851</name>
    <name evidence="2" type="ORF">SCF082_LOCUS10852</name>
</gene>
<dbReference type="EMBL" id="CAXAMM010006381">
    <property type="protein sequence ID" value="CAK9010855.1"/>
    <property type="molecule type" value="Genomic_DNA"/>
</dbReference>
<feature type="non-terminal residue" evidence="2">
    <location>
        <position position="273"/>
    </location>
</feature>
<dbReference type="EMBL" id="CAXAMM010006382">
    <property type="protein sequence ID" value="CAK9010857.1"/>
    <property type="molecule type" value="Genomic_DNA"/>
</dbReference>
<evidence type="ECO:0000313" key="3">
    <source>
        <dbReference type="Proteomes" id="UP001642464"/>
    </source>
</evidence>
<evidence type="ECO:0000313" key="1">
    <source>
        <dbReference type="EMBL" id="CAK9010855.1"/>
    </source>
</evidence>
<accession>A0ABP0J923</accession>
<proteinExistence type="predicted"/>
<sequence length="273" mass="30174">EEHMDEDLQCLQLGLFQVADGMALSNFFHDKPVAEALVMQEIGRVVPTKATGLILPSGDGGGTLQFIGRTIERRSGSPDLFVYVEPSYLDSTFESYGIKHSSSSTAAAPDLASHLEKTDASSLAELSDEVYGKFRRALGKLLWLGQTRMDMKVYLSLLGTKQAEPTFAAEQALRAVLRFLRNDGRVALRFPSPALMAENPDLDYVVHVFADASHAPYRFNGRKGISGQAVYVNHCLVCCERDSQLYFACQVSGIPYIGRKVIDLQDIFIRICE</sequence>
<keyword evidence="3" id="KW-1185">Reference proteome</keyword>
<comment type="caution">
    <text evidence="2">The sequence shown here is derived from an EMBL/GenBank/DDBJ whole genome shotgun (WGS) entry which is preliminary data.</text>
</comment>
<feature type="non-terminal residue" evidence="2">
    <location>
        <position position="1"/>
    </location>
</feature>
<protein>
    <submittedName>
        <fullName evidence="2">Ankyrin repeat domain-containing protein 50</fullName>
    </submittedName>
</protein>
<reference evidence="2 3" key="1">
    <citation type="submission" date="2024-02" db="EMBL/GenBank/DDBJ databases">
        <authorList>
            <person name="Chen Y."/>
            <person name="Shah S."/>
            <person name="Dougan E. K."/>
            <person name="Thang M."/>
            <person name="Chan C."/>
        </authorList>
    </citation>
    <scope>NUCLEOTIDE SEQUENCE [LARGE SCALE GENOMIC DNA]</scope>
</reference>
<name>A0ABP0J923_9DINO</name>
<evidence type="ECO:0000313" key="2">
    <source>
        <dbReference type="EMBL" id="CAK9010857.1"/>
    </source>
</evidence>
<organism evidence="2 3">
    <name type="scientific">Durusdinium trenchii</name>
    <dbReference type="NCBI Taxonomy" id="1381693"/>
    <lineage>
        <taxon>Eukaryota</taxon>
        <taxon>Sar</taxon>
        <taxon>Alveolata</taxon>
        <taxon>Dinophyceae</taxon>
        <taxon>Suessiales</taxon>
        <taxon>Symbiodiniaceae</taxon>
        <taxon>Durusdinium</taxon>
    </lineage>
</organism>